<evidence type="ECO:0000313" key="2">
    <source>
        <dbReference type="EMBL" id="KIW57686.1"/>
    </source>
</evidence>
<feature type="region of interest" description="Disordered" evidence="1">
    <location>
        <begin position="1017"/>
        <end position="1052"/>
    </location>
</feature>
<dbReference type="STRING" id="348802.A0A0D2BZ10"/>
<dbReference type="GeneID" id="25324160"/>
<proteinExistence type="predicted"/>
<accession>A0A0D2BZ10</accession>
<feature type="compositionally biased region" description="Polar residues" evidence="1">
    <location>
        <begin position="1024"/>
        <end position="1042"/>
    </location>
</feature>
<dbReference type="EMBL" id="KN847318">
    <property type="protein sequence ID" value="KIW57687.1"/>
    <property type="molecule type" value="Genomic_DNA"/>
</dbReference>
<name>A0A0D2BZ10_9EURO</name>
<dbReference type="PANTHER" id="PTHR42064:SF1">
    <property type="entry name" value="YALI0F28677P"/>
    <property type="match status" value="1"/>
</dbReference>
<feature type="compositionally biased region" description="Polar residues" evidence="1">
    <location>
        <begin position="1141"/>
        <end position="1152"/>
    </location>
</feature>
<dbReference type="EMBL" id="KN847318">
    <property type="protein sequence ID" value="KIW57686.1"/>
    <property type="molecule type" value="Genomic_DNA"/>
</dbReference>
<protein>
    <submittedName>
        <fullName evidence="2">Uncharacterized protein</fullName>
    </submittedName>
</protein>
<feature type="compositionally biased region" description="Polar residues" evidence="1">
    <location>
        <begin position="1255"/>
        <end position="1267"/>
    </location>
</feature>
<feature type="region of interest" description="Disordered" evidence="1">
    <location>
        <begin position="1"/>
        <end position="98"/>
    </location>
</feature>
<reference evidence="2 3" key="1">
    <citation type="submission" date="2015-01" db="EMBL/GenBank/DDBJ databases">
        <title>The Genome Sequence of Exophiala xenobiotica CBS118157.</title>
        <authorList>
            <consortium name="The Broad Institute Genomics Platform"/>
            <person name="Cuomo C."/>
            <person name="de Hoog S."/>
            <person name="Gorbushina A."/>
            <person name="Stielow B."/>
            <person name="Teixiera M."/>
            <person name="Abouelleil A."/>
            <person name="Chapman S.B."/>
            <person name="Priest M."/>
            <person name="Young S.K."/>
            <person name="Wortman J."/>
            <person name="Nusbaum C."/>
            <person name="Birren B."/>
        </authorList>
    </citation>
    <scope>NUCLEOTIDE SEQUENCE [LARGE SCALE GENOMIC DNA]</scope>
    <source>
        <strain evidence="2 3">CBS 118157</strain>
    </source>
</reference>
<dbReference type="InterPro" id="IPR011990">
    <property type="entry name" value="TPR-like_helical_dom_sf"/>
</dbReference>
<dbReference type="OrthoDB" id="3548913at2759"/>
<gene>
    <name evidence="2" type="ORF">PV05_02252</name>
</gene>
<evidence type="ECO:0000256" key="1">
    <source>
        <dbReference type="SAM" id="MobiDB-lite"/>
    </source>
</evidence>
<feature type="compositionally biased region" description="Polar residues" evidence="1">
    <location>
        <begin position="1218"/>
        <end position="1248"/>
    </location>
</feature>
<feature type="region of interest" description="Disordered" evidence="1">
    <location>
        <begin position="1218"/>
        <end position="1267"/>
    </location>
</feature>
<dbReference type="RefSeq" id="XP_013318272.1">
    <property type="nucleotide sequence ID" value="XM_013462818.1"/>
</dbReference>
<feature type="region of interest" description="Disordered" evidence="1">
    <location>
        <begin position="1130"/>
        <end position="1163"/>
    </location>
</feature>
<dbReference type="Gene3D" id="1.25.40.10">
    <property type="entry name" value="Tetratricopeptide repeat domain"/>
    <property type="match status" value="1"/>
</dbReference>
<feature type="compositionally biased region" description="Polar residues" evidence="1">
    <location>
        <begin position="42"/>
        <end position="90"/>
    </location>
</feature>
<dbReference type="Proteomes" id="UP000054342">
    <property type="component" value="Unassembled WGS sequence"/>
</dbReference>
<sequence length="1456" mass="162817">MTIPTGVASLKEGQERSFFPRPPSPSHHANDDAKSMSRPGHSESTSQGFPQVPSSSQGNTGKYVQTTRRYEEQSSPESQLKTGQRSTSAMSEHGQDVNTRSREIPFAHMRVHFEEFANQLRLHRHQEHRKRMLFHRRYRLRNAVALSSRLHRVGSWLHDGLVAISRQSDANGFSRVHQHVQDLADSCFSQWTHEITAHDAIPTTKLPIKESFMSKLPVSCQDDCIELIQTLRSNPRFLVERFKGMSPAQLSALSTFPKYQELSESVLTSLSQNRGRGSQKRRIKAYSKGLEDYATSFERTNPLSFLIHNIYGPFQAIQSKESRLRLATWSTICSTLMVESKPGFDALIGQLLGAFANMYDWEIKPRLELYLMSILQRGAFLLDMVENPVATFQPEQNLFDPLGTQEAQKFFQEAVQELFEILACDGGLPLGALALGRAIIGKLPTVELQSQFRGHFFFQWFLQDFLRVVIAYPEDEKLLHQFHVSDKARTYLLHIIWNRAYTRAREVFNPARPEAIDPGTESCVLTMINRLDADHQCLDPYKATTSPTAPSCAAFLSICAADIVHILEALSPQYIHTSSPWDTFLSSSHSTFSMQYGRASSRFDKLRRRILDVIEPGHSSKNIHPCQESWASILVWAEGTLSLPASEPSDRLPTGIASLGDLDLAEQAALRLIEEDSSPADQRRSGPVPVEKARGASLSKMFADEARIALIGTDSITSMYWQDALSYLRRHYPLTVLTDDDTVILGPMTGRLKVGQVKLGDECVWIEQEVAQLETSYEIARSKVSHLSSWLEKLRVKLWYRMYVVSSDAYDDAKNISAALNNMALAVLQGSAPVQGGEQLSEPSRLGTPGTSTSSLFEQQRVDAMSILKAPVEHGGPKKLSDPQIEMTKKWLERTHLDNFCKGEERIHRFCMEVNMAVRKLVGETLSESPVLWSNELFSREKNLYDVHAAGLFSVQPSTRAPSVWSEPLSSTSFPSRSGFGGSRASFYSQASGKLGSDFASLISSPGRAATVTTLESGSGFWSDPQSNPRSVTSISSQSRPGSTFEDPGLNRLTDHSQEKAAFLDNLQHDLTCLLLSDLACPVWSCGSETDAWMGTILQTASIVDRIGQRSVMARLLSSGEPQVRSINVRSKRMKNRRSHSTGPGSHQSSTGAIPMPADPIEDLLNNERPELEPSGFSYRHAFDDVLMRISEHVDPNLKLEAIHDFLILSKAFQQTHPNPNQEQLVTQTNSGTPRRQSLNPSILSSSVNRREQVTKSSASGTNLGGSSESEVVQFLKRLLLVLRPRTIFRDLQYVAAFVSSDTLNDTEVGRAFLHVGLAALAWKDEVCRAMVDVADRIVAKDTIKRSIRHNERNEPSILKAAEYWVVAAREGNPIAQRELASLYLTHPEVPPIISLPLALSSDIFKNDMMWEEQEETQRGRQALCLALHWMQQAAENGDELAQMKLQERRSGRSVR</sequence>
<keyword evidence="3" id="KW-1185">Reference proteome</keyword>
<feature type="compositionally biased region" description="Basic residues" evidence="1">
    <location>
        <begin position="1130"/>
        <end position="1140"/>
    </location>
</feature>
<organism evidence="2 3">
    <name type="scientific">Exophiala xenobiotica</name>
    <dbReference type="NCBI Taxonomy" id="348802"/>
    <lineage>
        <taxon>Eukaryota</taxon>
        <taxon>Fungi</taxon>
        <taxon>Dikarya</taxon>
        <taxon>Ascomycota</taxon>
        <taxon>Pezizomycotina</taxon>
        <taxon>Eurotiomycetes</taxon>
        <taxon>Chaetothyriomycetidae</taxon>
        <taxon>Chaetothyriales</taxon>
        <taxon>Herpotrichiellaceae</taxon>
        <taxon>Exophiala</taxon>
    </lineage>
</organism>
<dbReference type="RefSeq" id="XP_013318270.1">
    <property type="nucleotide sequence ID" value="XM_013462816.1"/>
</dbReference>
<evidence type="ECO:0000313" key="3">
    <source>
        <dbReference type="Proteomes" id="UP000054342"/>
    </source>
</evidence>
<dbReference type="PANTHER" id="PTHR42064">
    <property type="entry name" value="YALI0F28677P"/>
    <property type="match status" value="1"/>
</dbReference>